<proteinExistence type="predicted"/>
<evidence type="ECO:0000313" key="2">
    <source>
        <dbReference type="Proteomes" id="UP000037393"/>
    </source>
</evidence>
<evidence type="ECO:0000313" key="1">
    <source>
        <dbReference type="EMBL" id="KNC94015.1"/>
    </source>
</evidence>
<dbReference type="EMBL" id="JNGI01000035">
    <property type="protein sequence ID" value="KNC94015.1"/>
    <property type="molecule type" value="Genomic_DNA"/>
</dbReference>
<name>A0A0L0GXS0_9ENTR</name>
<sequence length="88" mass="10064">MSTYEPFHIVASAIQNLTCLIDTTGSDPSAIPSIEIVIYDINGYVMFSYVKSKNLFYVPNAAYRNLNKKDSTKLTKFTEEQKFQWSLL</sequence>
<organism evidence="1 2">
    <name type="scientific">Trabulsiella odontotermitis</name>
    <dbReference type="NCBI Taxonomy" id="379893"/>
    <lineage>
        <taxon>Bacteria</taxon>
        <taxon>Pseudomonadati</taxon>
        <taxon>Pseudomonadota</taxon>
        <taxon>Gammaproteobacteria</taxon>
        <taxon>Enterobacterales</taxon>
        <taxon>Enterobacteriaceae</taxon>
        <taxon>Trabulsiella</taxon>
    </lineage>
</organism>
<accession>A0A0L0GXS0</accession>
<dbReference type="Proteomes" id="UP000037393">
    <property type="component" value="Unassembled WGS sequence"/>
</dbReference>
<protein>
    <submittedName>
        <fullName evidence="1">Uncharacterized protein</fullName>
    </submittedName>
</protein>
<dbReference type="PATRIC" id="fig|379893.4.peg.3403"/>
<dbReference type="RefSeq" id="WP_049856710.1">
    <property type="nucleotide sequence ID" value="NZ_JNGI01000035.1"/>
</dbReference>
<gene>
    <name evidence="1" type="ORF">GM31_16735</name>
</gene>
<reference evidence="1 2" key="1">
    <citation type="journal article" date="2015" name="Appl. Environ. Microbiol.">
        <title>The Enterobacterium Trabulsiella odontotermitis Presents Novel Adaptations Related to Its Association with Fungus-Growing Termites.</title>
        <authorList>
            <person name="Sapountzis P."/>
            <person name="Gruntjes T."/>
            <person name="Otani S."/>
            <person name="Estevez J."/>
            <person name="da Costa R.R."/>
            <person name="Plunkett G.3rd."/>
            <person name="Perna N.T."/>
            <person name="Poulsen M."/>
        </authorList>
    </citation>
    <scope>NUCLEOTIDE SEQUENCE [LARGE SCALE GENOMIC DNA]</scope>
    <source>
        <strain evidence="1 2">12</strain>
    </source>
</reference>
<comment type="caution">
    <text evidence="1">The sequence shown here is derived from an EMBL/GenBank/DDBJ whole genome shotgun (WGS) entry which is preliminary data.</text>
</comment>
<keyword evidence="2" id="KW-1185">Reference proteome</keyword>
<dbReference type="AlphaFoldDB" id="A0A0L0GXS0"/>